<protein>
    <submittedName>
        <fullName evidence="1">TetR/AcrR family transcriptional regulator</fullName>
    </submittedName>
</protein>
<proteinExistence type="predicted"/>
<dbReference type="EMBL" id="JBBKAR010000001">
    <property type="protein sequence ID" value="MEJ8302358.1"/>
    <property type="molecule type" value="Genomic_DNA"/>
</dbReference>
<dbReference type="Proteomes" id="UP001380953">
    <property type="component" value="Unassembled WGS sequence"/>
</dbReference>
<sequence length="196" mass="21729">MRPRAFDEEQALDAAMRVFWAKGYEAASLSELTEKMNIRKPSLYATFGDKRGLFGRSLDRYTTRHLEYIQRMLERESAVIPAFKSLLNDLAEGGRAGDPTLGCLAVLTLDELAPREAEWTEKAWAHQLRLAELFRNKIAEGLESGELAPGQDAEALGRALLASVIGLTVMLKTLPDRAFTESTISATLTLLKEAQS</sequence>
<accession>A0ACC6P677</accession>
<evidence type="ECO:0000313" key="1">
    <source>
        <dbReference type="EMBL" id="MEJ8302358.1"/>
    </source>
</evidence>
<gene>
    <name evidence="1" type="ORF">WKI47_00365</name>
</gene>
<reference evidence="1" key="1">
    <citation type="submission" date="2024-03" db="EMBL/GenBank/DDBJ databases">
        <title>Whole genome sequecning of epiphytes from Marcgravia umbellata leaves.</title>
        <authorList>
            <person name="Kumar G."/>
            <person name="Savka M.A."/>
        </authorList>
    </citation>
    <scope>NUCLEOTIDE SEQUENCE</scope>
    <source>
        <strain evidence="1">RIT_BL5</strain>
    </source>
</reference>
<keyword evidence="2" id="KW-1185">Reference proteome</keyword>
<evidence type="ECO:0000313" key="2">
    <source>
        <dbReference type="Proteomes" id="UP001380953"/>
    </source>
</evidence>
<name>A0ACC6P677_9BACL</name>
<comment type="caution">
    <text evidence="1">The sequence shown here is derived from an EMBL/GenBank/DDBJ whole genome shotgun (WGS) entry which is preliminary data.</text>
</comment>
<organism evidence="1 2">
    <name type="scientific">Saccharibacillus sacchari</name>
    <dbReference type="NCBI Taxonomy" id="456493"/>
    <lineage>
        <taxon>Bacteria</taxon>
        <taxon>Bacillati</taxon>
        <taxon>Bacillota</taxon>
        <taxon>Bacilli</taxon>
        <taxon>Bacillales</taxon>
        <taxon>Paenibacillaceae</taxon>
        <taxon>Saccharibacillus</taxon>
    </lineage>
</organism>